<name>A0A0G2ZHN0_9BACT</name>
<feature type="transmembrane region" description="Helical" evidence="7">
    <location>
        <begin position="518"/>
        <end position="536"/>
    </location>
</feature>
<keyword evidence="2" id="KW-1003">Cell membrane</keyword>
<feature type="transmembrane region" description="Helical" evidence="7">
    <location>
        <begin position="966"/>
        <end position="988"/>
    </location>
</feature>
<feature type="domain" description="ABC3 transporter permease C-terminal" evidence="8">
    <location>
        <begin position="877"/>
        <end position="993"/>
    </location>
</feature>
<sequence>MKILVYSVVALILWLLFTMFRNPVMLKMSFRNAFRRKAETLLVVLGSLIGTALIVGSMAMNDSFQKFLYSRVEYSYGEIDEILRPADDKPYFESKELKEHILKLVESDLIDGVVPIISKNVTVGIPGETRKLNPEKTLDALLVGADFEELQSFGSGDNEIFAKVHMKNGDIVGAVVNKNLAQALGIKEGDLLEILPDPSYRLLTWKKLPIVKIISIVDGKGLVNYSGGEMTPSAGTLFLDASAARKVLGVNVPEAFSEVLVSNKGDYLEGETLTEKVAELIKSNSGNFFEIENVKSDAISRASQGNVGLIFLALSLFAIVAGVFLLINIYIMLAEERKVELGTLRAIGFKKSEVSKVIIFEGFFYSLFAALAGIPTGLLITKFILTRFVNLVNNISTLVSSVGSRLNTSTFETTFNFYVKPSTLVYGFLLGMLIPMLVTLYAGRKISKMNIVRAVRNMPEEFDSGTRSFKVLIFVAAIFSTVVSYLSYRSQNATLFVLGIVFVLFTVSLAMPVKRKRILVSLFSIGTLIFVFWSNSIDFVSKASSDSISLIAVKGFSILLAVMLLGTYNLKFFEWLLLKLFKHSGKNAPTLKISIAFPSRNRLTTALTIAMYAIVVYIITIISIIPYTQERHLLESRNLFLYGYDVYASSLSGNTTLSATELISVEGISAASKILVGRVRIRTESGKEKNVNIYLLDDGFAKGSSFSIKKLETFDDLKGAKSNIAILWEYIMSHANVAVISGSVLNDIAPGDKLEILSLSSSRLFTGYQMRGEFERNWIKLEKPMNVSIAGVIPEDTLSVFNGIFLYYKNLPAEIRKQIDSAMFFVKLNGSDYEEKKRNYDRFSSFAALSGMISIFVDDVLNIITSSIKGIVEIFRSFLYFGMFVGIVGTAITMFKAFYRRKRIIGILKAIGFTQNMVFSSFWVEASFSVILGLLMGFITGTLTTYEMFTSPAMEGMSIYIPWSQLFIMGLSFYIISLLSTLIPSYLASRLPPAEAIRYFE</sequence>
<dbReference type="PATRIC" id="fig|1330330.3.peg.1224"/>
<feature type="transmembrane region" description="Helical" evidence="7">
    <location>
        <begin position="878"/>
        <end position="899"/>
    </location>
</feature>
<feature type="transmembrane region" description="Helical" evidence="7">
    <location>
        <begin position="6"/>
        <end position="26"/>
    </location>
</feature>
<feature type="transmembrane region" description="Helical" evidence="7">
    <location>
        <begin position="548"/>
        <end position="570"/>
    </location>
</feature>
<keyword evidence="10" id="KW-1185">Reference proteome</keyword>
<dbReference type="GO" id="GO:0005886">
    <property type="term" value="C:plasma membrane"/>
    <property type="evidence" value="ECO:0007669"/>
    <property type="project" value="UniProtKB-SubCell"/>
</dbReference>
<dbReference type="KEGG" id="kpf:IX53_06045"/>
<evidence type="ECO:0000259" key="8">
    <source>
        <dbReference type="Pfam" id="PF02687"/>
    </source>
</evidence>
<comment type="subcellular location">
    <subcellularLocation>
        <location evidence="1">Cell membrane</location>
        <topology evidence="1">Multi-pass membrane protein</topology>
    </subcellularLocation>
</comment>
<feature type="transmembrane region" description="Helical" evidence="7">
    <location>
        <begin position="354"/>
        <end position="380"/>
    </location>
</feature>
<protein>
    <recommendedName>
        <fullName evidence="8">ABC3 transporter permease C-terminal domain-containing protein</fullName>
    </recommendedName>
</protein>
<evidence type="ECO:0000256" key="3">
    <source>
        <dbReference type="ARBA" id="ARBA00022692"/>
    </source>
</evidence>
<accession>A0A0G2ZHN0</accession>
<dbReference type="AlphaFoldDB" id="A0A0G2ZHN0"/>
<keyword evidence="5 7" id="KW-0472">Membrane</keyword>
<gene>
    <name evidence="9" type="ORF">IX53_06045</name>
</gene>
<dbReference type="PANTHER" id="PTHR30572:SF4">
    <property type="entry name" value="ABC TRANSPORTER PERMEASE YTRF"/>
    <property type="match status" value="1"/>
</dbReference>
<dbReference type="STRING" id="1330330.IX53_06045"/>
<keyword evidence="3 7" id="KW-0812">Transmembrane</keyword>
<feature type="domain" description="ABC3 transporter permease C-terminal" evidence="8">
    <location>
        <begin position="313"/>
        <end position="451"/>
    </location>
</feature>
<dbReference type="InterPro" id="IPR050250">
    <property type="entry name" value="Macrolide_Exporter_MacB"/>
</dbReference>
<keyword evidence="4 7" id="KW-1133">Transmembrane helix</keyword>
<organism evidence="9 10">
    <name type="scientific">Kosmotoga pacifica</name>
    <dbReference type="NCBI Taxonomy" id="1330330"/>
    <lineage>
        <taxon>Bacteria</taxon>
        <taxon>Thermotogati</taxon>
        <taxon>Thermotogota</taxon>
        <taxon>Thermotogae</taxon>
        <taxon>Kosmotogales</taxon>
        <taxon>Kosmotogaceae</taxon>
        <taxon>Kosmotoga</taxon>
    </lineage>
</organism>
<evidence type="ECO:0000256" key="4">
    <source>
        <dbReference type="ARBA" id="ARBA00022989"/>
    </source>
</evidence>
<reference evidence="9 10" key="1">
    <citation type="submission" date="2015-04" db="EMBL/GenBank/DDBJ databases">
        <title>Complete Genome Sequence of Kosmotoga pacifica SLHLJ1.</title>
        <authorList>
            <person name="Jiang L.J."/>
            <person name="Shao Z.Z."/>
            <person name="Jebbar M."/>
        </authorList>
    </citation>
    <scope>NUCLEOTIDE SEQUENCE [LARGE SCALE GENOMIC DNA]</scope>
    <source>
        <strain evidence="9 10">SLHLJ1</strain>
    </source>
</reference>
<feature type="transmembrane region" description="Helical" evidence="7">
    <location>
        <begin position="309"/>
        <end position="333"/>
    </location>
</feature>
<dbReference type="Pfam" id="PF02687">
    <property type="entry name" value="FtsX"/>
    <property type="match status" value="2"/>
</dbReference>
<feature type="transmembrane region" description="Helical" evidence="7">
    <location>
        <begin position="609"/>
        <end position="628"/>
    </location>
</feature>
<evidence type="ECO:0000256" key="6">
    <source>
        <dbReference type="ARBA" id="ARBA00038076"/>
    </source>
</evidence>
<dbReference type="InterPro" id="IPR003838">
    <property type="entry name" value="ABC3_permease_C"/>
</dbReference>
<dbReference type="Proteomes" id="UP000035159">
    <property type="component" value="Chromosome"/>
</dbReference>
<dbReference type="EMBL" id="CP011232">
    <property type="protein sequence ID" value="AKI98298.1"/>
    <property type="molecule type" value="Genomic_DNA"/>
</dbReference>
<feature type="transmembrane region" description="Helical" evidence="7">
    <location>
        <begin position="920"/>
        <end position="946"/>
    </location>
</feature>
<feature type="transmembrane region" description="Helical" evidence="7">
    <location>
        <begin position="424"/>
        <end position="443"/>
    </location>
</feature>
<proteinExistence type="inferred from homology"/>
<feature type="transmembrane region" description="Helical" evidence="7">
    <location>
        <begin position="38"/>
        <end position="60"/>
    </location>
</feature>
<evidence type="ECO:0000256" key="5">
    <source>
        <dbReference type="ARBA" id="ARBA00023136"/>
    </source>
</evidence>
<evidence type="ECO:0000256" key="1">
    <source>
        <dbReference type="ARBA" id="ARBA00004651"/>
    </source>
</evidence>
<dbReference type="PANTHER" id="PTHR30572">
    <property type="entry name" value="MEMBRANE COMPONENT OF TRANSPORTER-RELATED"/>
    <property type="match status" value="1"/>
</dbReference>
<evidence type="ECO:0000313" key="9">
    <source>
        <dbReference type="EMBL" id="AKI98298.1"/>
    </source>
</evidence>
<feature type="transmembrane region" description="Helical" evidence="7">
    <location>
        <begin position="468"/>
        <end position="487"/>
    </location>
</feature>
<comment type="similarity">
    <text evidence="6">Belongs to the ABC-4 integral membrane protein family.</text>
</comment>
<evidence type="ECO:0000256" key="2">
    <source>
        <dbReference type="ARBA" id="ARBA00022475"/>
    </source>
</evidence>
<feature type="transmembrane region" description="Helical" evidence="7">
    <location>
        <begin position="493"/>
        <end position="511"/>
    </location>
</feature>
<evidence type="ECO:0000313" key="10">
    <source>
        <dbReference type="Proteomes" id="UP000035159"/>
    </source>
</evidence>
<dbReference type="GO" id="GO:0022857">
    <property type="term" value="F:transmembrane transporter activity"/>
    <property type="evidence" value="ECO:0007669"/>
    <property type="project" value="TreeGrafter"/>
</dbReference>
<evidence type="ECO:0000256" key="7">
    <source>
        <dbReference type="SAM" id="Phobius"/>
    </source>
</evidence>